<gene>
    <name evidence="11 12" type="primary">atpB</name>
    <name evidence="12" type="ORF">EUBIFOR_01864</name>
</gene>
<dbReference type="eggNOG" id="COG0356">
    <property type="taxonomic scope" value="Bacteria"/>
</dbReference>
<comment type="function">
    <text evidence="11">Key component of the proton channel; it plays a direct role in the translocation of protons across the membrane.</text>
</comment>
<keyword evidence="7 11" id="KW-1133">Transmembrane helix</keyword>
<dbReference type="GO" id="GO:0046933">
    <property type="term" value="F:proton-transporting ATP synthase activity, rotational mechanism"/>
    <property type="evidence" value="ECO:0007669"/>
    <property type="project" value="UniProtKB-UniRule"/>
</dbReference>
<keyword evidence="10 11" id="KW-0066">ATP synthesis</keyword>
<dbReference type="AlphaFoldDB" id="B7CCD7"/>
<feature type="transmembrane region" description="Helical" evidence="11">
    <location>
        <begin position="118"/>
        <end position="138"/>
    </location>
</feature>
<comment type="subcellular location">
    <subcellularLocation>
        <location evidence="11">Cell membrane</location>
        <topology evidence="11">Multi-pass membrane protein</topology>
    </subcellularLocation>
    <subcellularLocation>
        <location evidence="1">Membrane</location>
        <topology evidence="1">Multi-pass membrane protein</topology>
    </subcellularLocation>
</comment>
<name>B7CCD7_9FIRM</name>
<reference evidence="12 13" key="1">
    <citation type="submission" date="2008-10" db="EMBL/GenBank/DDBJ databases">
        <authorList>
            <person name="Fulton L."/>
            <person name="Clifton S."/>
            <person name="Fulton B."/>
            <person name="Xu J."/>
            <person name="Minx P."/>
            <person name="Pepin K.H."/>
            <person name="Johnson M."/>
            <person name="Bhonagiri V."/>
            <person name="Nash W.E."/>
            <person name="Mardis E.R."/>
            <person name="Wilson R.K."/>
        </authorList>
    </citation>
    <scope>NUCLEOTIDE SEQUENCE [LARGE SCALE GENOMIC DNA]</scope>
    <source>
        <strain evidence="12 13">DSM 3989</strain>
    </source>
</reference>
<dbReference type="PRINTS" id="PR00123">
    <property type="entry name" value="ATPASEA"/>
</dbReference>
<keyword evidence="12" id="KW-0378">Hydrolase</keyword>
<dbReference type="EMBL" id="ABYT01000098">
    <property type="protein sequence ID" value="EEC89562.1"/>
    <property type="molecule type" value="Genomic_DNA"/>
</dbReference>
<feature type="transmembrane region" description="Helical" evidence="11">
    <location>
        <begin position="204"/>
        <end position="226"/>
    </location>
</feature>
<evidence type="ECO:0000256" key="11">
    <source>
        <dbReference type="HAMAP-Rule" id="MF_01393"/>
    </source>
</evidence>
<evidence type="ECO:0000256" key="9">
    <source>
        <dbReference type="ARBA" id="ARBA00023136"/>
    </source>
</evidence>
<dbReference type="CDD" id="cd00310">
    <property type="entry name" value="ATP-synt_Fo_a_6"/>
    <property type="match status" value="1"/>
</dbReference>
<dbReference type="InterPro" id="IPR000568">
    <property type="entry name" value="ATP_synth_F0_asu"/>
</dbReference>
<comment type="caution">
    <text evidence="12">The sequence shown here is derived from an EMBL/GenBank/DDBJ whole genome shotgun (WGS) entry which is preliminary data.</text>
</comment>
<dbReference type="NCBIfam" id="NF004486">
    <property type="entry name" value="PRK05815.3-4"/>
    <property type="match status" value="1"/>
</dbReference>
<dbReference type="HOGENOM" id="CLU_041018_2_0_9"/>
<evidence type="ECO:0000256" key="10">
    <source>
        <dbReference type="ARBA" id="ARBA00023310"/>
    </source>
</evidence>
<dbReference type="Gene3D" id="1.20.120.220">
    <property type="entry name" value="ATP synthase, F0 complex, subunit A"/>
    <property type="match status" value="1"/>
</dbReference>
<dbReference type="PANTHER" id="PTHR42823:SF3">
    <property type="entry name" value="ATP SYNTHASE SUBUNIT A, CHLOROPLASTIC"/>
    <property type="match status" value="1"/>
</dbReference>
<feature type="transmembrane region" description="Helical" evidence="11">
    <location>
        <begin position="232"/>
        <end position="255"/>
    </location>
</feature>
<keyword evidence="6 11" id="KW-0375">Hydrogen ion transport</keyword>
<dbReference type="STRING" id="518637.EUBIFOR_01864"/>
<evidence type="ECO:0000256" key="8">
    <source>
        <dbReference type="ARBA" id="ARBA00023065"/>
    </source>
</evidence>
<keyword evidence="9 11" id="KW-0472">Membrane</keyword>
<dbReference type="Proteomes" id="UP000004315">
    <property type="component" value="Unassembled WGS sequence"/>
</dbReference>
<evidence type="ECO:0000256" key="7">
    <source>
        <dbReference type="ARBA" id="ARBA00022989"/>
    </source>
</evidence>
<evidence type="ECO:0000313" key="12">
    <source>
        <dbReference type="EMBL" id="EEC89562.1"/>
    </source>
</evidence>
<feature type="transmembrane region" description="Helical" evidence="11">
    <location>
        <begin position="150"/>
        <end position="168"/>
    </location>
</feature>
<dbReference type="InterPro" id="IPR035908">
    <property type="entry name" value="F0_ATP_A_sf"/>
</dbReference>
<keyword evidence="4 11" id="KW-0138">CF(0)</keyword>
<dbReference type="GO" id="GO:0045259">
    <property type="term" value="C:proton-transporting ATP synthase complex"/>
    <property type="evidence" value="ECO:0007669"/>
    <property type="project" value="UniProtKB-KW"/>
</dbReference>
<comment type="similarity">
    <text evidence="2 11">Belongs to the ATPase A chain family.</text>
</comment>
<dbReference type="Pfam" id="PF00119">
    <property type="entry name" value="ATP-synt_A"/>
    <property type="match status" value="1"/>
</dbReference>
<keyword evidence="5 11" id="KW-0812">Transmembrane</keyword>
<evidence type="ECO:0000256" key="5">
    <source>
        <dbReference type="ARBA" id="ARBA00022692"/>
    </source>
</evidence>
<accession>B7CCD7</accession>
<evidence type="ECO:0000256" key="2">
    <source>
        <dbReference type="ARBA" id="ARBA00006810"/>
    </source>
</evidence>
<organism evidence="12 13">
    <name type="scientific">Holdemanella biformis DSM 3989</name>
    <dbReference type="NCBI Taxonomy" id="518637"/>
    <lineage>
        <taxon>Bacteria</taxon>
        <taxon>Bacillati</taxon>
        <taxon>Bacillota</taxon>
        <taxon>Erysipelotrichia</taxon>
        <taxon>Erysipelotrichales</taxon>
        <taxon>Erysipelotrichaceae</taxon>
        <taxon>Holdemanella</taxon>
    </lineage>
</organism>
<evidence type="ECO:0000256" key="4">
    <source>
        <dbReference type="ARBA" id="ARBA00022547"/>
    </source>
</evidence>
<keyword evidence="8 11" id="KW-0406">Ion transport</keyword>
<keyword evidence="3 11" id="KW-0813">Transport</keyword>
<dbReference type="SUPFAM" id="SSF81336">
    <property type="entry name" value="F1F0 ATP synthase subunit A"/>
    <property type="match status" value="1"/>
</dbReference>
<evidence type="ECO:0000256" key="6">
    <source>
        <dbReference type="ARBA" id="ARBA00022781"/>
    </source>
</evidence>
<dbReference type="InterPro" id="IPR045082">
    <property type="entry name" value="ATP_syn_F0_a_bact/chloroplast"/>
</dbReference>
<evidence type="ECO:0000256" key="1">
    <source>
        <dbReference type="ARBA" id="ARBA00004141"/>
    </source>
</evidence>
<proteinExistence type="inferred from homology"/>
<evidence type="ECO:0000313" key="13">
    <source>
        <dbReference type="Proteomes" id="UP000004315"/>
    </source>
</evidence>
<protein>
    <recommendedName>
        <fullName evidence="11">ATP synthase subunit a</fullName>
    </recommendedName>
    <alternativeName>
        <fullName evidence="11">ATP synthase F0 sector subunit a</fullName>
    </alternativeName>
    <alternativeName>
        <fullName evidence="11">F-ATPase subunit 6</fullName>
    </alternativeName>
</protein>
<dbReference type="GO" id="GO:0016787">
    <property type="term" value="F:hydrolase activity"/>
    <property type="evidence" value="ECO:0007669"/>
    <property type="project" value="UniProtKB-KW"/>
</dbReference>
<dbReference type="HAMAP" id="MF_01393">
    <property type="entry name" value="ATP_synth_a_bact"/>
    <property type="match status" value="1"/>
</dbReference>
<feature type="transmembrane region" description="Helical" evidence="11">
    <location>
        <begin position="64"/>
        <end position="84"/>
    </location>
</feature>
<dbReference type="GO" id="GO:0005886">
    <property type="term" value="C:plasma membrane"/>
    <property type="evidence" value="ECO:0007669"/>
    <property type="project" value="UniProtKB-SubCell"/>
</dbReference>
<dbReference type="PANTHER" id="PTHR42823">
    <property type="entry name" value="ATP SYNTHASE SUBUNIT A, CHLOROPLASTIC"/>
    <property type="match status" value="1"/>
</dbReference>
<dbReference type="GO" id="GO:0042777">
    <property type="term" value="P:proton motive force-driven plasma membrane ATP synthesis"/>
    <property type="evidence" value="ECO:0007669"/>
    <property type="project" value="TreeGrafter"/>
</dbReference>
<reference evidence="12 13" key="2">
    <citation type="submission" date="2008-11" db="EMBL/GenBank/DDBJ databases">
        <title>Draft genome sequence of Eubacterium biforme (DSM 3989).</title>
        <authorList>
            <person name="Sudarsanam P."/>
            <person name="Ley R."/>
            <person name="Guruge J."/>
            <person name="Turnbaugh P.J."/>
            <person name="Mahowald M."/>
            <person name="Liep D."/>
            <person name="Gordon J."/>
        </authorList>
    </citation>
    <scope>NUCLEOTIDE SEQUENCE [LARGE SCALE GENOMIC DNA]</scope>
    <source>
        <strain evidence="12 13">DSM 3989</strain>
    </source>
</reference>
<keyword evidence="11" id="KW-1003">Cell membrane</keyword>
<sequence length="261" mass="29477">MRTKIRAYRKTNFVLIRNFTNYLQRFFIVLKGGAMEEFTKELLDQLNVDTAFTIGPFAFSESVVITWVVMAILVLLSAWLTQGLKVHNPGKKQIVAESIVLWLDKFTISMLGENAKEYSTYISTILLYIGLANIIGIFGMKPPTKDMNVTIALALMSIILIEISGIRAKGMKGWIKSFTQPVAVVTPINILEVFTRPLSLCMRLFGNVIGAFVIMEMIKMVVPVFIPTVFSLYFDFFDGFIQAYVFVFLTSLFIAEATETE</sequence>
<keyword evidence="13" id="KW-1185">Reference proteome</keyword>
<evidence type="ECO:0000256" key="3">
    <source>
        <dbReference type="ARBA" id="ARBA00022448"/>
    </source>
</evidence>